<dbReference type="Proteomes" id="UP000078561">
    <property type="component" value="Unassembled WGS sequence"/>
</dbReference>
<dbReference type="PANTHER" id="PTHR15629">
    <property type="entry name" value="SH3YL1 PROTEIN"/>
    <property type="match status" value="1"/>
</dbReference>
<protein>
    <recommendedName>
        <fullName evidence="5">SH3 domain-containing protein</fullName>
    </recommendedName>
</protein>
<feature type="compositionally biased region" description="Polar residues" evidence="4">
    <location>
        <begin position="283"/>
        <end position="292"/>
    </location>
</feature>
<dbReference type="Gene3D" id="2.30.30.40">
    <property type="entry name" value="SH3 Domains"/>
    <property type="match status" value="1"/>
</dbReference>
<dbReference type="PROSITE" id="PS50002">
    <property type="entry name" value="SH3"/>
    <property type="match status" value="1"/>
</dbReference>
<dbReference type="GO" id="GO:0030479">
    <property type="term" value="C:actin cortical patch"/>
    <property type="evidence" value="ECO:0007669"/>
    <property type="project" value="TreeGrafter"/>
</dbReference>
<dbReference type="GO" id="GO:0051015">
    <property type="term" value="F:actin filament binding"/>
    <property type="evidence" value="ECO:0007669"/>
    <property type="project" value="TreeGrafter"/>
</dbReference>
<gene>
    <name evidence="6" type="primary">ABSGL_13967.1 scaffold 14344</name>
</gene>
<feature type="compositionally biased region" description="Polar residues" evidence="4">
    <location>
        <begin position="232"/>
        <end position="246"/>
    </location>
</feature>
<dbReference type="FunCoup" id="A0A163KJN0">
    <property type="interactions" value="55"/>
</dbReference>
<comment type="similarity">
    <text evidence="1">Belongs to the SH3YL1 family.</text>
</comment>
<dbReference type="OrthoDB" id="443981at2759"/>
<dbReference type="Pfam" id="PF14604">
    <property type="entry name" value="SH3_9"/>
    <property type="match status" value="1"/>
</dbReference>
<dbReference type="Pfam" id="PF04366">
    <property type="entry name" value="Ysc84"/>
    <property type="match status" value="1"/>
</dbReference>
<dbReference type="GO" id="GO:0051666">
    <property type="term" value="P:actin cortical patch localization"/>
    <property type="evidence" value="ECO:0007669"/>
    <property type="project" value="TreeGrafter"/>
</dbReference>
<dbReference type="EMBL" id="LT554890">
    <property type="protein sequence ID" value="SAM08305.1"/>
    <property type="molecule type" value="Genomic_DNA"/>
</dbReference>
<dbReference type="SUPFAM" id="SSF50044">
    <property type="entry name" value="SH3-domain"/>
    <property type="match status" value="1"/>
</dbReference>
<sequence length="398" mass="41635">MDKLSKVTSSINSPLPSSLSSECKKAAKILNSFVDPGQGMDKMIPPNILENAHGLAIYSVLKAGFLFSGRAGSGLVISRLPDNSWSAPSAIFTGGMGAGGQIGAELTDFVLVLNSKDAVKTFSQFGNVTLGGNVSVAAGPMGRNAEASGSASLKNVAAIYAYSKTRGLFAGVSLEGSVIVTRGDANEKLYGRRVSAKELLDGSVSPPPEADALYRALNAKFHTLGNHTHTNYQHAIENGSPSSPSSAKYKGTNISAPGAIRQPPPIRQPVGYGAPSLPPPASPYNTIDNGSANIGHGYPQDANQYSSAGPPSYSPPPQSNFKRPPPPPPVSRKPAPSPPSEPTARAVYAFAGEQDGDLSFNENDIITVLQKSDSQDDWWTGKIGSRQGIFPANYVQLQ</sequence>
<dbReference type="CDD" id="cd11842">
    <property type="entry name" value="SH3_Ysc84p_like"/>
    <property type="match status" value="1"/>
</dbReference>
<keyword evidence="7" id="KW-1185">Reference proteome</keyword>
<evidence type="ECO:0000256" key="1">
    <source>
        <dbReference type="ARBA" id="ARBA00007761"/>
    </source>
</evidence>
<evidence type="ECO:0000256" key="4">
    <source>
        <dbReference type="SAM" id="MobiDB-lite"/>
    </source>
</evidence>
<organism evidence="6">
    <name type="scientific">Absidia glauca</name>
    <name type="common">Pin mould</name>
    <dbReference type="NCBI Taxonomy" id="4829"/>
    <lineage>
        <taxon>Eukaryota</taxon>
        <taxon>Fungi</taxon>
        <taxon>Fungi incertae sedis</taxon>
        <taxon>Mucoromycota</taxon>
        <taxon>Mucoromycotina</taxon>
        <taxon>Mucoromycetes</taxon>
        <taxon>Mucorales</taxon>
        <taxon>Cunninghamellaceae</taxon>
        <taxon>Absidia</taxon>
    </lineage>
</organism>
<dbReference type="AlphaFoldDB" id="A0A163KJN0"/>
<dbReference type="STRING" id="4829.A0A163KJN0"/>
<feature type="compositionally biased region" description="Pro residues" evidence="4">
    <location>
        <begin position="312"/>
        <end position="341"/>
    </location>
</feature>
<dbReference type="InParanoid" id="A0A163KJN0"/>
<dbReference type="InterPro" id="IPR051702">
    <property type="entry name" value="SH3_domain_YSC84-like"/>
</dbReference>
<dbReference type="InterPro" id="IPR001452">
    <property type="entry name" value="SH3_domain"/>
</dbReference>
<evidence type="ECO:0000259" key="5">
    <source>
        <dbReference type="PROSITE" id="PS50002"/>
    </source>
</evidence>
<dbReference type="InterPro" id="IPR036028">
    <property type="entry name" value="SH3-like_dom_sf"/>
</dbReference>
<accession>A0A163KJN0</accession>
<reference evidence="6" key="1">
    <citation type="submission" date="2016-04" db="EMBL/GenBank/DDBJ databases">
        <authorList>
            <person name="Evans L.H."/>
            <person name="Alamgir A."/>
            <person name="Owens N."/>
            <person name="Weber N.D."/>
            <person name="Virtaneva K."/>
            <person name="Barbian K."/>
            <person name="Babar A."/>
            <person name="Rosenke K."/>
        </authorList>
    </citation>
    <scope>NUCLEOTIDE SEQUENCE [LARGE SCALE GENOMIC DNA]</scope>
    <source>
        <strain evidence="6">CBS 101.48</strain>
    </source>
</reference>
<dbReference type="PRINTS" id="PR00452">
    <property type="entry name" value="SH3DOMAIN"/>
</dbReference>
<proteinExistence type="inferred from homology"/>
<evidence type="ECO:0000313" key="7">
    <source>
        <dbReference type="Proteomes" id="UP000078561"/>
    </source>
</evidence>
<dbReference type="InterPro" id="IPR033643">
    <property type="entry name" value="SYLF_SH3YL1-like"/>
</dbReference>
<dbReference type="OMA" id="VIFTRND"/>
<dbReference type="PANTHER" id="PTHR15629:SF2">
    <property type="entry name" value="SH3 DOMAIN-CONTAINING YSC84-LIKE PROTEIN 1"/>
    <property type="match status" value="1"/>
</dbReference>
<keyword evidence="2 3" id="KW-0728">SH3 domain</keyword>
<evidence type="ECO:0000313" key="6">
    <source>
        <dbReference type="EMBL" id="SAM08305.1"/>
    </source>
</evidence>
<dbReference type="InterPro" id="IPR007461">
    <property type="entry name" value="Ysc84_actin-binding"/>
</dbReference>
<feature type="domain" description="SH3" evidence="5">
    <location>
        <begin position="339"/>
        <end position="398"/>
    </location>
</feature>
<evidence type="ECO:0000256" key="2">
    <source>
        <dbReference type="ARBA" id="ARBA00022443"/>
    </source>
</evidence>
<dbReference type="FunFam" id="2.30.30.40:FF:000100">
    <property type="entry name" value="SH3 domain-containing YSC84-like protein 1"/>
    <property type="match status" value="1"/>
</dbReference>
<dbReference type="SMART" id="SM00326">
    <property type="entry name" value="SH3"/>
    <property type="match status" value="1"/>
</dbReference>
<evidence type="ECO:0000256" key="3">
    <source>
        <dbReference type="PROSITE-ProRule" id="PRU00192"/>
    </source>
</evidence>
<feature type="region of interest" description="Disordered" evidence="4">
    <location>
        <begin position="232"/>
        <end position="346"/>
    </location>
</feature>
<dbReference type="GO" id="GO:0051017">
    <property type="term" value="P:actin filament bundle assembly"/>
    <property type="evidence" value="ECO:0007669"/>
    <property type="project" value="TreeGrafter"/>
</dbReference>
<dbReference type="CDD" id="cd11525">
    <property type="entry name" value="SYLF_SH3YL1_like"/>
    <property type="match status" value="1"/>
</dbReference>
<dbReference type="GO" id="GO:0035091">
    <property type="term" value="F:phosphatidylinositol binding"/>
    <property type="evidence" value="ECO:0007669"/>
    <property type="project" value="TreeGrafter"/>
</dbReference>
<name>A0A163KJN0_ABSGL</name>